<dbReference type="EMBL" id="MCFL01000006">
    <property type="protein sequence ID" value="ORZ39274.1"/>
    <property type="molecule type" value="Genomic_DNA"/>
</dbReference>
<dbReference type="OrthoDB" id="192748at2759"/>
<keyword evidence="2" id="KW-0812">Transmembrane</keyword>
<evidence type="ECO:0000256" key="2">
    <source>
        <dbReference type="SAM" id="Phobius"/>
    </source>
</evidence>
<feature type="region of interest" description="Disordered" evidence="1">
    <location>
        <begin position="1"/>
        <end position="22"/>
    </location>
</feature>
<protein>
    <submittedName>
        <fullName evidence="3">Uncharacterized protein</fullName>
    </submittedName>
</protein>
<evidence type="ECO:0000313" key="4">
    <source>
        <dbReference type="Proteomes" id="UP000193411"/>
    </source>
</evidence>
<feature type="transmembrane region" description="Helical" evidence="2">
    <location>
        <begin position="48"/>
        <end position="67"/>
    </location>
</feature>
<feature type="compositionally biased region" description="Basic and acidic residues" evidence="1">
    <location>
        <begin position="1"/>
        <end position="11"/>
    </location>
</feature>
<keyword evidence="4" id="KW-1185">Reference proteome</keyword>
<dbReference type="STRING" id="765915.A0A1Y2HZ90"/>
<evidence type="ECO:0000313" key="3">
    <source>
        <dbReference type="EMBL" id="ORZ39274.1"/>
    </source>
</evidence>
<evidence type="ECO:0000256" key="1">
    <source>
        <dbReference type="SAM" id="MobiDB-lite"/>
    </source>
</evidence>
<keyword evidence="2" id="KW-1133">Transmembrane helix</keyword>
<dbReference type="Proteomes" id="UP000193411">
    <property type="component" value="Unassembled WGS sequence"/>
</dbReference>
<accession>A0A1Y2HZ90</accession>
<keyword evidence="2" id="KW-0472">Membrane</keyword>
<proteinExistence type="predicted"/>
<comment type="caution">
    <text evidence="3">The sequence shown here is derived from an EMBL/GenBank/DDBJ whole genome shotgun (WGS) entry which is preliminary data.</text>
</comment>
<gene>
    <name evidence="3" type="ORF">BCR44DRAFT_121289</name>
</gene>
<organism evidence="3 4">
    <name type="scientific">Catenaria anguillulae PL171</name>
    <dbReference type="NCBI Taxonomy" id="765915"/>
    <lineage>
        <taxon>Eukaryota</taxon>
        <taxon>Fungi</taxon>
        <taxon>Fungi incertae sedis</taxon>
        <taxon>Blastocladiomycota</taxon>
        <taxon>Blastocladiomycetes</taxon>
        <taxon>Blastocladiales</taxon>
        <taxon>Catenariaceae</taxon>
        <taxon>Catenaria</taxon>
    </lineage>
</organism>
<dbReference type="AlphaFoldDB" id="A0A1Y2HZ90"/>
<sequence length="108" mass="12677">MSSSEQRERKPTPWTDPNTVDPRLKERFRRRVLNAESSTAPPPWTRKLHAFSIVLTAAAGFYSVFYADFGSQEHVFSPLRRWYFAKVDSFTSLSKEDLEELRQRKKLP</sequence>
<name>A0A1Y2HZ90_9FUNG</name>
<reference evidence="3 4" key="1">
    <citation type="submission" date="2016-07" db="EMBL/GenBank/DDBJ databases">
        <title>Pervasive Adenine N6-methylation of Active Genes in Fungi.</title>
        <authorList>
            <consortium name="DOE Joint Genome Institute"/>
            <person name="Mondo S.J."/>
            <person name="Dannebaum R.O."/>
            <person name="Kuo R.C."/>
            <person name="Labutti K."/>
            <person name="Haridas S."/>
            <person name="Kuo A."/>
            <person name="Salamov A."/>
            <person name="Ahrendt S.R."/>
            <person name="Lipzen A."/>
            <person name="Sullivan W."/>
            <person name="Andreopoulos W.B."/>
            <person name="Clum A."/>
            <person name="Lindquist E."/>
            <person name="Daum C."/>
            <person name="Ramamoorthy G.K."/>
            <person name="Gryganskyi A."/>
            <person name="Culley D."/>
            <person name="Magnuson J.K."/>
            <person name="James T.Y."/>
            <person name="O'Malley M.A."/>
            <person name="Stajich J.E."/>
            <person name="Spatafora J.W."/>
            <person name="Visel A."/>
            <person name="Grigoriev I.V."/>
        </authorList>
    </citation>
    <scope>NUCLEOTIDE SEQUENCE [LARGE SCALE GENOMIC DNA]</scope>
    <source>
        <strain evidence="3 4">PL171</strain>
    </source>
</reference>